<accession>A0A9X3YIC9</accession>
<dbReference type="Proteomes" id="UP001139971">
    <property type="component" value="Unassembled WGS sequence"/>
</dbReference>
<dbReference type="EMBL" id="JAOVZO020000015">
    <property type="protein sequence ID" value="MDC8012924.1"/>
    <property type="molecule type" value="Genomic_DNA"/>
</dbReference>
<gene>
    <name evidence="1" type="ORF">OD750_010250</name>
</gene>
<comment type="caution">
    <text evidence="1">The sequence shown here is derived from an EMBL/GenBank/DDBJ whole genome shotgun (WGS) entry which is preliminary data.</text>
</comment>
<keyword evidence="2" id="KW-1185">Reference proteome</keyword>
<dbReference type="RefSeq" id="WP_263544616.1">
    <property type="nucleotide sequence ID" value="NZ_JAOVZO020000015.1"/>
</dbReference>
<evidence type="ECO:0000313" key="1">
    <source>
        <dbReference type="EMBL" id="MDC8012924.1"/>
    </source>
</evidence>
<sequence>MSTKTFEERLTEDRRLVILRVLNEQIEYRANSSVITVALNHFGHSISRDQVKTELHWLAEQRLLTIDDIGPVIVATLGERGQDVARGRAIVPGVSRPGS</sequence>
<evidence type="ECO:0000313" key="2">
    <source>
        <dbReference type="Proteomes" id="UP001139971"/>
    </source>
</evidence>
<proteinExistence type="predicted"/>
<organism evidence="1 2">
    <name type="scientific">Tahibacter soli</name>
    <dbReference type="NCBI Taxonomy" id="2983605"/>
    <lineage>
        <taxon>Bacteria</taxon>
        <taxon>Pseudomonadati</taxon>
        <taxon>Pseudomonadota</taxon>
        <taxon>Gammaproteobacteria</taxon>
        <taxon>Lysobacterales</taxon>
        <taxon>Rhodanobacteraceae</taxon>
        <taxon>Tahibacter</taxon>
    </lineage>
</organism>
<reference evidence="1" key="1">
    <citation type="submission" date="2023-02" db="EMBL/GenBank/DDBJ databases">
        <title>Tahibacter soli sp. nov. isolated from soil.</title>
        <authorList>
            <person name="Baek J.H."/>
            <person name="Lee J.K."/>
            <person name="Choi D.G."/>
            <person name="Jeon C.O."/>
        </authorList>
    </citation>
    <scope>NUCLEOTIDE SEQUENCE</scope>
    <source>
        <strain evidence="1">BL</strain>
    </source>
</reference>
<name>A0A9X3YIC9_9GAMM</name>
<dbReference type="AlphaFoldDB" id="A0A9X3YIC9"/>
<protein>
    <submittedName>
        <fullName evidence="1">ArsR family transcriptional regulator</fullName>
    </submittedName>
</protein>